<dbReference type="Pfam" id="PF03235">
    <property type="entry name" value="GmrSD_N"/>
    <property type="match status" value="1"/>
</dbReference>
<reference evidence="3" key="1">
    <citation type="submission" date="2021-01" db="EMBL/GenBank/DDBJ databases">
        <authorList>
            <person name="Corre E."/>
            <person name="Pelletier E."/>
            <person name="Niang G."/>
            <person name="Scheremetjew M."/>
            <person name="Finn R."/>
            <person name="Kale V."/>
            <person name="Holt S."/>
            <person name="Cochrane G."/>
            <person name="Meng A."/>
            <person name="Brown T."/>
            <person name="Cohen L."/>
        </authorList>
    </citation>
    <scope>NUCLEOTIDE SEQUENCE</scope>
    <source>
        <strain evidence="3">Clade-A-BCC118000</strain>
    </source>
</reference>
<evidence type="ECO:0000256" key="1">
    <source>
        <dbReference type="SAM" id="MobiDB-lite"/>
    </source>
</evidence>
<feature type="region of interest" description="Disordered" evidence="1">
    <location>
        <begin position="1"/>
        <end position="44"/>
    </location>
</feature>
<evidence type="ECO:0000259" key="2">
    <source>
        <dbReference type="Pfam" id="PF03235"/>
    </source>
</evidence>
<gene>
    <name evidence="3" type="ORF">OLUC0939_LOCUS5783</name>
</gene>
<evidence type="ECO:0000313" key="3">
    <source>
        <dbReference type="EMBL" id="CAD8225043.1"/>
    </source>
</evidence>
<organism evidence="3">
    <name type="scientific">Ostreococcus sp. 'lucimarinus'</name>
    <dbReference type="NCBI Taxonomy" id="242159"/>
    <lineage>
        <taxon>Eukaryota</taxon>
        <taxon>Viridiplantae</taxon>
        <taxon>Chlorophyta</taxon>
        <taxon>Mamiellophyceae</taxon>
        <taxon>Mamiellales</taxon>
        <taxon>Bathycoccaceae</taxon>
        <taxon>Ostreococcus</taxon>
    </lineage>
</organism>
<dbReference type="EMBL" id="HBDX01006744">
    <property type="protein sequence ID" value="CAD8225043.1"/>
    <property type="molecule type" value="Transcribed_RNA"/>
</dbReference>
<name>A0A7R9XST9_9CHLO</name>
<dbReference type="PANTHER" id="PTHR39639:SF1">
    <property type="entry name" value="DUF262 DOMAIN-CONTAINING PROTEIN"/>
    <property type="match status" value="1"/>
</dbReference>
<protein>
    <recommendedName>
        <fullName evidence="2">GmrSD restriction endonucleases N-terminal domain-containing protein</fullName>
    </recommendedName>
</protein>
<dbReference type="AlphaFoldDB" id="A0A7R9XST9"/>
<dbReference type="InterPro" id="IPR004919">
    <property type="entry name" value="GmrSD_N"/>
</dbReference>
<proteinExistence type="predicted"/>
<accession>A0A7R9XST9</accession>
<feature type="domain" description="GmrSD restriction endonucleases N-terminal" evidence="2">
    <location>
        <begin position="128"/>
        <end position="277"/>
    </location>
</feature>
<sequence length="471" mass="53937">MMVYARSARATPVKPLSRQNHSRGTSARTTRRSRPQTPRALLGDEQDKELWNETSLGDAASAVADANDDSLWEHVGASEATPRNAAFSRKSSAQDDVDEDLFADLEETLFKVDRAALQIQKADFTVNSVIDKINRGKVNLRPSYQREYVWTVRTASKLIESLILNIPVPTMFFHETQSGKLEVVDGKQRLTSIWSFIQCEFPDGSPFRLTGLEVYEDLNGLTFTDLHERFQETILDYPLNVHTISRSSQPDFVFEVFERLNMGATQLNEQELRNCIYQGMYTDLLEELVKNENLLKIYRSKTPHLRMRDRELVLRYFAMMRTAPEGFFIPIKSWLNEEMRENKDMTPQDAGDMQASFNRTIKLAYDIFGDCAFRPTSPVGKGKKVTEEDVNGLFFREFFTSGEINVALWDTLMYSLTDVDAKKALEKKSTILAAWINLNNSSEFSKLQVSNPKAVCARQELWQAKLDKILK</sequence>
<dbReference type="PANTHER" id="PTHR39639">
    <property type="entry name" value="CHROMOSOME 16, WHOLE GENOME SHOTGUN SEQUENCE"/>
    <property type="match status" value="1"/>
</dbReference>